<dbReference type="Proteomes" id="UP001425155">
    <property type="component" value="Unassembled WGS sequence"/>
</dbReference>
<name>A0ABU9W6L1_9MICO</name>
<reference evidence="2 3" key="1">
    <citation type="submission" date="2024-03" db="EMBL/GenBank/DDBJ databases">
        <title>YIM 134122 draft genome.</title>
        <authorList>
            <person name="Zuo S."/>
            <person name="Xiong L."/>
        </authorList>
    </citation>
    <scope>NUCLEOTIDE SEQUENCE [LARGE SCALE GENOMIC DNA]</scope>
    <source>
        <strain evidence="2 3">YIM 134122</strain>
    </source>
</reference>
<evidence type="ECO:0000313" key="3">
    <source>
        <dbReference type="Proteomes" id="UP001425155"/>
    </source>
</evidence>
<accession>A0ABU9W6L1</accession>
<comment type="caution">
    <text evidence="2">The sequence shown here is derived from an EMBL/GenBank/DDBJ whole genome shotgun (WGS) entry which is preliminary data.</text>
</comment>
<protein>
    <submittedName>
        <fullName evidence="2">DUF5719 family protein</fullName>
    </submittedName>
</protein>
<dbReference type="InterPro" id="IPR043777">
    <property type="entry name" value="DUF5719"/>
</dbReference>
<evidence type="ECO:0000313" key="2">
    <source>
        <dbReference type="EMBL" id="MEN1946534.1"/>
    </source>
</evidence>
<dbReference type="EMBL" id="JBCLVG010000001">
    <property type="protein sequence ID" value="MEN1946534.1"/>
    <property type="molecule type" value="Genomic_DNA"/>
</dbReference>
<keyword evidence="3" id="KW-1185">Reference proteome</keyword>
<sequence length="483" mass="47253">MSSKRRLAVVGGRSIAGLAGIAIAVGAVTAAVLVPWPSYSVTPVAQKVVPVPTDAQRVCPGPILALAEDATQATAASSIGSASVTAAAASGEPAPEETGLDAPDNAAADSDGGPTLVTVPAAADAAEPPLVAASQAQVASTDTQSGLAVAACTEAVPDAWLVGGSTEIGRTTLVLLTNPSSVLATVDLAVYGESGPIDAPGSTGILVQPKSQRVVSLAGLAPDVTSPVVHVTASGGEVAASLQQSTVRGLEPGGVDIVGPTADPDTTALIAGLTVSSSTAADPAAQPGAEEGYSDEQPGLRLLVPGDTGTQATVSVVGEEGTPGTSFTVDLEPGVSVEAPLTELGSGAYTVRVEADQPVVAAARSAVSGNSGRDFGWFTASSPLTDEPTLVAAAAGASPVLHAWNPSGEDATVVLTSTRGTTRELDLPAATALSFGIDAGAGYEISDAAGIVASIGYEASTRLASFAVNPVGGLAAPVTVYTR</sequence>
<dbReference type="RefSeq" id="WP_342112971.1">
    <property type="nucleotide sequence ID" value="NZ_JBCAUN010000001.1"/>
</dbReference>
<gene>
    <name evidence="2" type="ORF">WJX64_08255</name>
</gene>
<feature type="region of interest" description="Disordered" evidence="1">
    <location>
        <begin position="87"/>
        <end position="117"/>
    </location>
</feature>
<dbReference type="Pfam" id="PF18986">
    <property type="entry name" value="DUF5719"/>
    <property type="match status" value="1"/>
</dbReference>
<evidence type="ECO:0000256" key="1">
    <source>
        <dbReference type="SAM" id="MobiDB-lite"/>
    </source>
</evidence>
<proteinExistence type="predicted"/>
<organism evidence="2 3">
    <name type="scientific">Leifsonia stereocauli</name>
    <dbReference type="NCBI Taxonomy" id="3134136"/>
    <lineage>
        <taxon>Bacteria</taxon>
        <taxon>Bacillati</taxon>
        <taxon>Actinomycetota</taxon>
        <taxon>Actinomycetes</taxon>
        <taxon>Micrococcales</taxon>
        <taxon>Microbacteriaceae</taxon>
        <taxon>Leifsonia</taxon>
    </lineage>
</organism>